<evidence type="ECO:0000256" key="4">
    <source>
        <dbReference type="ARBA" id="ARBA00022692"/>
    </source>
</evidence>
<proteinExistence type="inferred from homology"/>
<dbReference type="GO" id="GO:0005886">
    <property type="term" value="C:plasma membrane"/>
    <property type="evidence" value="ECO:0007669"/>
    <property type="project" value="UniProtKB-SubCell"/>
</dbReference>
<evidence type="ECO:0000256" key="7">
    <source>
        <dbReference type="ARBA" id="ARBA00024033"/>
    </source>
</evidence>
<reference evidence="10" key="1">
    <citation type="submission" date="2016-12" db="EMBL/GenBank/DDBJ databases">
        <authorList>
            <person name="Varghese N."/>
            <person name="Submissions S."/>
        </authorList>
    </citation>
    <scope>NUCLEOTIDE SEQUENCE [LARGE SCALE GENOMIC DNA]</scope>
    <source>
        <strain evidence="10">DSM 11032</strain>
    </source>
</reference>
<evidence type="ECO:0008006" key="11">
    <source>
        <dbReference type="Google" id="ProtNLM"/>
    </source>
</evidence>
<comment type="similarity">
    <text evidence="7">Belongs to the glycosyltransferase 87 family.</text>
</comment>
<gene>
    <name evidence="9" type="ORF">SAMN02745193_00427</name>
</gene>
<dbReference type="EMBL" id="FRDF01000002">
    <property type="protein sequence ID" value="SHN49881.1"/>
    <property type="molecule type" value="Genomic_DNA"/>
</dbReference>
<evidence type="ECO:0000256" key="5">
    <source>
        <dbReference type="ARBA" id="ARBA00022989"/>
    </source>
</evidence>
<evidence type="ECO:0000256" key="8">
    <source>
        <dbReference type="SAM" id="Phobius"/>
    </source>
</evidence>
<keyword evidence="3" id="KW-0808">Transferase</keyword>
<feature type="transmembrane region" description="Helical" evidence="8">
    <location>
        <begin position="339"/>
        <end position="360"/>
    </location>
</feature>
<feature type="transmembrane region" description="Helical" evidence="8">
    <location>
        <begin position="12"/>
        <end position="34"/>
    </location>
</feature>
<dbReference type="GO" id="GO:0016758">
    <property type="term" value="F:hexosyltransferase activity"/>
    <property type="evidence" value="ECO:0007669"/>
    <property type="project" value="InterPro"/>
</dbReference>
<evidence type="ECO:0000256" key="1">
    <source>
        <dbReference type="ARBA" id="ARBA00004651"/>
    </source>
</evidence>
<keyword evidence="4 8" id="KW-0812">Transmembrane</keyword>
<keyword evidence="6 8" id="KW-0472">Membrane</keyword>
<evidence type="ECO:0000256" key="3">
    <source>
        <dbReference type="ARBA" id="ARBA00022679"/>
    </source>
</evidence>
<evidence type="ECO:0000313" key="10">
    <source>
        <dbReference type="Proteomes" id="UP000184391"/>
    </source>
</evidence>
<feature type="transmembrane region" description="Helical" evidence="8">
    <location>
        <begin position="203"/>
        <end position="222"/>
    </location>
</feature>
<name>A0A1M7RUE4_9SPHN</name>
<dbReference type="Pfam" id="PF09594">
    <property type="entry name" value="GT87"/>
    <property type="match status" value="1"/>
</dbReference>
<evidence type="ECO:0000313" key="9">
    <source>
        <dbReference type="EMBL" id="SHN49881.1"/>
    </source>
</evidence>
<keyword evidence="2" id="KW-1003">Cell membrane</keyword>
<sequence>MPVIRRIGQSRLILIAFVLVAVMLAGISAIRFQAPELLGQDKLLTDFDAFHIAGTLAGRGDVADAYTASAMMDAQAERSPTAKLMPWTYPPPFTLFVDALADLPVGVAYVLFILASFGFYLVVLHRIAGTWLPGVLLFVMPAVLVNLRVGQNGFLVAALIGAFLLAWRDRKMAAGVPLGLMIIKPHLAAGIGLLALFGRRWSVLAIAALVALGALGLSTLAYGFGVWPAFLGAVAEAGAFLAGGHYSLFRMGSVYAALRSWGLPADWAMTGHLVGALAALGLLAWVSLAKFAFRHRAALICALSLFVSPYSYDYDLAILGVGLAFIAPDLAARASPRALGALLALGWVTCGYGVMIEALLPADQSGASSLAASIAPAIIAPLLIGLCLVTLRLARPREDRDKSLCAPAANPF</sequence>
<feature type="transmembrane region" description="Helical" evidence="8">
    <location>
        <begin position="130"/>
        <end position="147"/>
    </location>
</feature>
<organism evidence="9 10">
    <name type="scientific">Erythrobacter sanguineus</name>
    <dbReference type="NCBI Taxonomy" id="198312"/>
    <lineage>
        <taxon>Bacteria</taxon>
        <taxon>Pseudomonadati</taxon>
        <taxon>Pseudomonadota</taxon>
        <taxon>Alphaproteobacteria</taxon>
        <taxon>Sphingomonadales</taxon>
        <taxon>Erythrobacteraceae</taxon>
        <taxon>Erythrobacter/Porphyrobacter group</taxon>
        <taxon>Erythrobacter</taxon>
    </lineage>
</organism>
<keyword evidence="5 8" id="KW-1133">Transmembrane helix</keyword>
<accession>A0A1M7RUE4</accession>
<feature type="transmembrane region" description="Helical" evidence="8">
    <location>
        <begin position="176"/>
        <end position="197"/>
    </location>
</feature>
<feature type="transmembrane region" description="Helical" evidence="8">
    <location>
        <begin position="372"/>
        <end position="394"/>
    </location>
</feature>
<dbReference type="InterPro" id="IPR018584">
    <property type="entry name" value="GT87"/>
</dbReference>
<evidence type="ECO:0000256" key="2">
    <source>
        <dbReference type="ARBA" id="ARBA00022475"/>
    </source>
</evidence>
<keyword evidence="10" id="KW-1185">Reference proteome</keyword>
<dbReference type="Proteomes" id="UP000184391">
    <property type="component" value="Unassembled WGS sequence"/>
</dbReference>
<protein>
    <recommendedName>
        <fullName evidence="11">DUF2029 domain-containing protein</fullName>
    </recommendedName>
</protein>
<evidence type="ECO:0000256" key="6">
    <source>
        <dbReference type="ARBA" id="ARBA00023136"/>
    </source>
</evidence>
<comment type="subcellular location">
    <subcellularLocation>
        <location evidence="1">Cell membrane</location>
        <topology evidence="1">Multi-pass membrane protein</topology>
    </subcellularLocation>
</comment>
<feature type="transmembrane region" description="Helical" evidence="8">
    <location>
        <begin position="153"/>
        <end position="169"/>
    </location>
</feature>
<feature type="transmembrane region" description="Helical" evidence="8">
    <location>
        <begin position="267"/>
        <end position="286"/>
    </location>
</feature>
<dbReference type="STRING" id="198312.SAMN02745193_00427"/>
<feature type="transmembrane region" description="Helical" evidence="8">
    <location>
        <begin position="229"/>
        <end position="247"/>
    </location>
</feature>
<feature type="transmembrane region" description="Helical" evidence="8">
    <location>
        <begin position="103"/>
        <end position="123"/>
    </location>
</feature>
<dbReference type="AlphaFoldDB" id="A0A1M7RUE4"/>